<evidence type="ECO:0000313" key="6">
    <source>
        <dbReference type="Proteomes" id="UP000232323"/>
    </source>
</evidence>
<sequence length="1398" mass="148003">MLRGTIEVRSSAIILLALIHTTLSCSPIFPIVTTAVSLAASTCYSLTDGEAYSVAQNVSMNGVSSSKTYVDLRDSAFLINVDSRASLALSNVTLFNTVLLPPIGVQGPLLPAAFHLESGGLLYLSRIRLQTTCSSVAVWCNFLGITNSTSGNDTITSVFSYVADGTVVDSVQLACNSDFAPVALATAASGVELQSLLSSLGPLSTPLSINLTSNDTVLSNWNQTHIESGLILQGSISSNILDMGASPAFLVLGTKSVSMQSLILTNGCVSFPQSMSSYEPGQLMALMTPFSSITAEQQETFASQALVEVTASVVEVQTDELAALLFWQIVISGSSSFRSLPSLNSFSQQISVQTLHMGSPPELLTTSFPLVVSSLNLSLMTGPSATYRHVLIVAKSNSSAPQVTCQSGALIKANDKAPINLYVATDSSSLNFALVTTAALPGGVLLVPGSPSSSYPPVLLLIGNCSLPSSSSSAISLTLTRDILISGPTYQQATLQQQQAGEFVTLDLSQATSTVTIASTTPRTRVYLQNLYLTGAAVGQVPLSGSSSGSVVRTALPLFAFSGDRTSSLIVLKNCQLQLSNEDYVQIYALAASSRGPTTSGNLLSQGISILNVSYFNSSSILFSQYYGWGLDASDLLVVPTDPTLATGLINTLSLLPPPPSPSNYPVVDATGSPSSSTSQSLVLGLAIGLGVGIPLLCMAAVAIWCCCSHAGGQYATEEDEESKDVEAQYADADAAAEAAAAAAAERAAPQLKLAPAPLAAAAAAAAAAGGCDMANSVRNSYDSPHYFQPNRGSSAKLPFLSPSLASVEEDAPLALPTEWTSDGNLALWRAMCAASETNTPAAVTLHQLLGEGVIAVEDAEESPTPPWRNTSSNSKQSSWDPHKEIKELSKDMSQEANKLVLLEPIGQGGFGTVYRGRWRNLEVAVKTILFSEQTGGASSSVADRHMQPQRRAIMEAAVCTSVMHDNVVVTYHYDITSVSKAEGNKSRSGMLIDEGDNIDWKLYLVQEYCNASLQDALRNQLLLKADTKGPDLDLVLSVLMDIARGMCYIHGKNIIHGDLTPGNVLLKQDPGSPIGVVGKITDFGLCNTIDPNKTHISNISNGTPFYVAPEVVSSGQLTKNSDVYSFGVLMWELYRGMPPWVKTETGYSLNRRFRRFPFDSPRIYVALCARCLDKSPKNRPGFSMIMSELSAMHAAYLKGYDTLEDPNLQEEKRRSGPEFKSTRESNQSMPAERRTSGEREKSAELPRIGAAIFGGGSGGHGALSKMENLNSNGGGVAAGEVTFPQMRNSQETMKTSYGGRGGSMREPLSAKTVELTKQQPEALLGGFDVAVPTSFREVNRSLSSGSGVTYHREAQQLSSSAADPSSSRKKAVPPVRSTAFVNLFSANDHSDGHEQEP</sequence>
<keyword evidence="6" id="KW-1185">Reference proteome</keyword>
<dbReference type="InterPro" id="IPR051681">
    <property type="entry name" value="Ser/Thr_Kinases-Pseudokinases"/>
</dbReference>
<feature type="compositionally biased region" description="Polar residues" evidence="2">
    <location>
        <begin position="868"/>
        <end position="880"/>
    </location>
</feature>
<feature type="chain" id="PRO_5012738690" description="Protein kinase domain-containing protein" evidence="3">
    <location>
        <begin position="25"/>
        <end position="1398"/>
    </location>
</feature>
<dbReference type="PANTHER" id="PTHR44329:SF214">
    <property type="entry name" value="PROTEIN KINASE DOMAIN-CONTAINING PROTEIN"/>
    <property type="match status" value="1"/>
</dbReference>
<dbReference type="Proteomes" id="UP000232323">
    <property type="component" value="Unassembled WGS sequence"/>
</dbReference>
<feature type="signal peptide" evidence="3">
    <location>
        <begin position="1"/>
        <end position="24"/>
    </location>
</feature>
<keyword evidence="1" id="KW-0067">ATP-binding</keyword>
<dbReference type="Gene3D" id="1.10.510.10">
    <property type="entry name" value="Transferase(Phosphotransferase) domain 1"/>
    <property type="match status" value="1"/>
</dbReference>
<dbReference type="InterPro" id="IPR000719">
    <property type="entry name" value="Prot_kinase_dom"/>
</dbReference>
<evidence type="ECO:0000256" key="3">
    <source>
        <dbReference type="SAM" id="SignalP"/>
    </source>
</evidence>
<evidence type="ECO:0000259" key="4">
    <source>
        <dbReference type="PROSITE" id="PS50011"/>
    </source>
</evidence>
<evidence type="ECO:0000256" key="2">
    <source>
        <dbReference type="SAM" id="MobiDB-lite"/>
    </source>
</evidence>
<accession>A0A250XNY9</accession>
<dbReference type="GO" id="GO:0004674">
    <property type="term" value="F:protein serine/threonine kinase activity"/>
    <property type="evidence" value="ECO:0007669"/>
    <property type="project" value="TreeGrafter"/>
</dbReference>
<dbReference type="PANTHER" id="PTHR44329">
    <property type="entry name" value="SERINE/THREONINE-PROTEIN KINASE TNNI3K-RELATED"/>
    <property type="match status" value="1"/>
</dbReference>
<dbReference type="OrthoDB" id="533232at2759"/>
<dbReference type="SUPFAM" id="SSF56112">
    <property type="entry name" value="Protein kinase-like (PK-like)"/>
    <property type="match status" value="1"/>
</dbReference>
<dbReference type="GO" id="GO:0005524">
    <property type="term" value="F:ATP binding"/>
    <property type="evidence" value="ECO:0007669"/>
    <property type="project" value="UniProtKB-UniRule"/>
</dbReference>
<dbReference type="EMBL" id="BEGY01000131">
    <property type="protein sequence ID" value="GAX84642.1"/>
    <property type="molecule type" value="Genomic_DNA"/>
</dbReference>
<evidence type="ECO:0000313" key="5">
    <source>
        <dbReference type="EMBL" id="GAX84642.1"/>
    </source>
</evidence>
<dbReference type="InterPro" id="IPR011009">
    <property type="entry name" value="Kinase-like_dom_sf"/>
</dbReference>
<dbReference type="PROSITE" id="PS00107">
    <property type="entry name" value="PROTEIN_KINASE_ATP"/>
    <property type="match status" value="1"/>
</dbReference>
<dbReference type="PROSITE" id="PS50011">
    <property type="entry name" value="PROTEIN_KINASE_DOM"/>
    <property type="match status" value="1"/>
</dbReference>
<feature type="binding site" evidence="1">
    <location>
        <position position="927"/>
    </location>
    <ligand>
        <name>ATP</name>
        <dbReference type="ChEBI" id="CHEBI:30616"/>
    </ligand>
</feature>
<dbReference type="PROSITE" id="PS00109">
    <property type="entry name" value="PROTEIN_KINASE_TYR"/>
    <property type="match status" value="1"/>
</dbReference>
<dbReference type="InterPro" id="IPR008266">
    <property type="entry name" value="Tyr_kinase_AS"/>
</dbReference>
<comment type="caution">
    <text evidence="5">The sequence shown here is derived from an EMBL/GenBank/DDBJ whole genome shotgun (WGS) entry which is preliminary data.</text>
</comment>
<dbReference type="InterPro" id="IPR001245">
    <property type="entry name" value="Ser-Thr/Tyr_kinase_cat_dom"/>
</dbReference>
<organism evidence="5 6">
    <name type="scientific">Chlamydomonas eustigma</name>
    <dbReference type="NCBI Taxonomy" id="1157962"/>
    <lineage>
        <taxon>Eukaryota</taxon>
        <taxon>Viridiplantae</taxon>
        <taxon>Chlorophyta</taxon>
        <taxon>core chlorophytes</taxon>
        <taxon>Chlorophyceae</taxon>
        <taxon>CS clade</taxon>
        <taxon>Chlamydomonadales</taxon>
        <taxon>Chlamydomonadaceae</taxon>
        <taxon>Chlamydomonas</taxon>
    </lineage>
</organism>
<keyword evidence="3" id="KW-0732">Signal</keyword>
<protein>
    <recommendedName>
        <fullName evidence="4">Protein kinase domain-containing protein</fullName>
    </recommendedName>
</protein>
<name>A0A250XNY9_9CHLO</name>
<feature type="domain" description="Protein kinase" evidence="4">
    <location>
        <begin position="900"/>
        <end position="1197"/>
    </location>
</feature>
<dbReference type="STRING" id="1157962.A0A250XNY9"/>
<feature type="region of interest" description="Disordered" evidence="2">
    <location>
        <begin position="858"/>
        <end position="882"/>
    </location>
</feature>
<dbReference type="Gene3D" id="3.30.200.20">
    <property type="entry name" value="Phosphorylase Kinase, domain 1"/>
    <property type="match status" value="1"/>
</dbReference>
<reference evidence="5 6" key="1">
    <citation type="submission" date="2017-08" db="EMBL/GenBank/DDBJ databases">
        <title>Acidophilic green algal genome provides insights into adaptation to an acidic environment.</title>
        <authorList>
            <person name="Hirooka S."/>
            <person name="Hirose Y."/>
            <person name="Kanesaki Y."/>
            <person name="Higuchi S."/>
            <person name="Fujiwara T."/>
            <person name="Onuma R."/>
            <person name="Era A."/>
            <person name="Ohbayashi R."/>
            <person name="Uzuka A."/>
            <person name="Nozaki H."/>
            <person name="Yoshikawa H."/>
            <person name="Miyagishima S.Y."/>
        </authorList>
    </citation>
    <scope>NUCLEOTIDE SEQUENCE [LARGE SCALE GENOMIC DNA]</scope>
    <source>
        <strain evidence="5 6">NIES-2499</strain>
    </source>
</reference>
<feature type="compositionally biased region" description="Basic and acidic residues" evidence="2">
    <location>
        <begin position="1232"/>
        <end position="1245"/>
    </location>
</feature>
<feature type="region of interest" description="Disordered" evidence="2">
    <location>
        <begin position="1342"/>
        <end position="1375"/>
    </location>
</feature>
<proteinExistence type="predicted"/>
<feature type="compositionally biased region" description="Basic and acidic residues" evidence="2">
    <location>
        <begin position="1210"/>
        <end position="1224"/>
    </location>
</feature>
<dbReference type="InterPro" id="IPR017441">
    <property type="entry name" value="Protein_kinase_ATP_BS"/>
</dbReference>
<gene>
    <name evidence="5" type="ORF">CEUSTIGMA_g12063.t1</name>
</gene>
<evidence type="ECO:0000256" key="1">
    <source>
        <dbReference type="PROSITE-ProRule" id="PRU10141"/>
    </source>
</evidence>
<dbReference type="Pfam" id="PF07714">
    <property type="entry name" value="PK_Tyr_Ser-Thr"/>
    <property type="match status" value="1"/>
</dbReference>
<keyword evidence="1" id="KW-0547">Nucleotide-binding</keyword>
<feature type="region of interest" description="Disordered" evidence="2">
    <location>
        <begin position="1206"/>
        <end position="1248"/>
    </location>
</feature>
<dbReference type="PROSITE" id="PS51257">
    <property type="entry name" value="PROKAR_LIPOPROTEIN"/>
    <property type="match status" value="1"/>
</dbReference>